<evidence type="ECO:0000313" key="13">
    <source>
        <dbReference type="EMBL" id="GAF87861.1"/>
    </source>
</evidence>
<dbReference type="InterPro" id="IPR003824">
    <property type="entry name" value="UppP"/>
</dbReference>
<proteinExistence type="inferred from homology"/>
<evidence type="ECO:0000256" key="4">
    <source>
        <dbReference type="ARBA" id="ARBA00021581"/>
    </source>
</evidence>
<evidence type="ECO:0000256" key="3">
    <source>
        <dbReference type="ARBA" id="ARBA00012374"/>
    </source>
</evidence>
<feature type="transmembrane region" description="Helical" evidence="12">
    <location>
        <begin position="41"/>
        <end position="61"/>
    </location>
</feature>
<dbReference type="Pfam" id="PF02673">
    <property type="entry name" value="BacA"/>
    <property type="match status" value="1"/>
</dbReference>
<feature type="transmembrane region" description="Helical" evidence="12">
    <location>
        <begin position="183"/>
        <end position="202"/>
    </location>
</feature>
<name>X0TKR3_9ZZZZ</name>
<evidence type="ECO:0000256" key="2">
    <source>
        <dbReference type="ARBA" id="ARBA00010621"/>
    </source>
</evidence>
<keyword evidence="8 12" id="KW-1133">Transmembrane helix</keyword>
<keyword evidence="9 12" id="KW-0472">Membrane</keyword>
<gene>
    <name evidence="13" type="ORF">S01H1_29111</name>
</gene>
<evidence type="ECO:0000256" key="6">
    <source>
        <dbReference type="ARBA" id="ARBA00022692"/>
    </source>
</evidence>
<protein>
    <recommendedName>
        <fullName evidence="4">Undecaprenyl-diphosphatase</fullName>
        <ecNumber evidence="3">3.6.1.27</ecNumber>
    </recommendedName>
    <alternativeName>
        <fullName evidence="10">Undecaprenyl pyrophosphate phosphatase</fullName>
    </alternativeName>
</protein>
<feature type="transmembrane region" description="Helical" evidence="12">
    <location>
        <begin position="82"/>
        <end position="101"/>
    </location>
</feature>
<comment type="subcellular location">
    <subcellularLocation>
        <location evidence="1">Cell membrane</location>
        <topology evidence="1">Multi-pass membrane protein</topology>
    </subcellularLocation>
</comment>
<dbReference type="GO" id="GO:0050380">
    <property type="term" value="F:undecaprenyl-diphosphatase activity"/>
    <property type="evidence" value="ECO:0007669"/>
    <property type="project" value="UniProtKB-EC"/>
</dbReference>
<reference evidence="13" key="1">
    <citation type="journal article" date="2014" name="Front. Microbiol.">
        <title>High frequency of phylogenetically diverse reductive dehalogenase-homologous genes in deep subseafloor sedimentary metagenomes.</title>
        <authorList>
            <person name="Kawai M."/>
            <person name="Futagami T."/>
            <person name="Toyoda A."/>
            <person name="Takaki Y."/>
            <person name="Nishi S."/>
            <person name="Hori S."/>
            <person name="Arai W."/>
            <person name="Tsubouchi T."/>
            <person name="Morono Y."/>
            <person name="Uchiyama I."/>
            <person name="Ito T."/>
            <person name="Fujiyama A."/>
            <person name="Inagaki F."/>
            <person name="Takami H."/>
        </authorList>
    </citation>
    <scope>NUCLEOTIDE SEQUENCE</scope>
    <source>
        <strain evidence="13">Expedition CK06-06</strain>
    </source>
</reference>
<comment type="catalytic activity">
    <reaction evidence="11">
        <text>di-trans,octa-cis-undecaprenyl diphosphate + H2O = di-trans,octa-cis-undecaprenyl phosphate + phosphate + H(+)</text>
        <dbReference type="Rhea" id="RHEA:28094"/>
        <dbReference type="ChEBI" id="CHEBI:15377"/>
        <dbReference type="ChEBI" id="CHEBI:15378"/>
        <dbReference type="ChEBI" id="CHEBI:43474"/>
        <dbReference type="ChEBI" id="CHEBI:58405"/>
        <dbReference type="ChEBI" id="CHEBI:60392"/>
        <dbReference type="EC" id="3.6.1.27"/>
    </reaction>
</comment>
<comment type="caution">
    <text evidence="13">The sequence shown here is derived from an EMBL/GenBank/DDBJ whole genome shotgun (WGS) entry which is preliminary data.</text>
</comment>
<comment type="similarity">
    <text evidence="2">Belongs to the UppP family.</text>
</comment>
<evidence type="ECO:0000256" key="5">
    <source>
        <dbReference type="ARBA" id="ARBA00022475"/>
    </source>
</evidence>
<keyword evidence="7" id="KW-0378">Hydrolase</keyword>
<dbReference type="EMBL" id="BARS01017837">
    <property type="protein sequence ID" value="GAF87861.1"/>
    <property type="molecule type" value="Genomic_DNA"/>
</dbReference>
<keyword evidence="5" id="KW-1003">Cell membrane</keyword>
<evidence type="ECO:0000256" key="10">
    <source>
        <dbReference type="ARBA" id="ARBA00032707"/>
    </source>
</evidence>
<dbReference type="PANTHER" id="PTHR30622:SF2">
    <property type="entry name" value="UNDECAPRENYL-DIPHOSPHATASE"/>
    <property type="match status" value="1"/>
</dbReference>
<dbReference type="EC" id="3.6.1.27" evidence="3"/>
<feature type="transmembrane region" description="Helical" evidence="12">
    <location>
        <begin position="107"/>
        <end position="125"/>
    </location>
</feature>
<keyword evidence="6 12" id="KW-0812">Transmembrane</keyword>
<evidence type="ECO:0000256" key="8">
    <source>
        <dbReference type="ARBA" id="ARBA00022989"/>
    </source>
</evidence>
<evidence type="ECO:0000256" key="11">
    <source>
        <dbReference type="ARBA" id="ARBA00047594"/>
    </source>
</evidence>
<evidence type="ECO:0000256" key="1">
    <source>
        <dbReference type="ARBA" id="ARBA00004651"/>
    </source>
</evidence>
<dbReference type="PANTHER" id="PTHR30622">
    <property type="entry name" value="UNDECAPRENYL-DIPHOSPHATASE"/>
    <property type="match status" value="1"/>
</dbReference>
<accession>X0TKR3</accession>
<feature type="non-terminal residue" evidence="13">
    <location>
        <position position="208"/>
    </location>
</feature>
<organism evidence="13">
    <name type="scientific">marine sediment metagenome</name>
    <dbReference type="NCBI Taxonomy" id="412755"/>
    <lineage>
        <taxon>unclassified sequences</taxon>
        <taxon>metagenomes</taxon>
        <taxon>ecological metagenomes</taxon>
    </lineage>
</organism>
<evidence type="ECO:0000256" key="9">
    <source>
        <dbReference type="ARBA" id="ARBA00023136"/>
    </source>
</evidence>
<evidence type="ECO:0000256" key="7">
    <source>
        <dbReference type="ARBA" id="ARBA00022801"/>
    </source>
</evidence>
<evidence type="ECO:0000256" key="12">
    <source>
        <dbReference type="SAM" id="Phobius"/>
    </source>
</evidence>
<dbReference type="AlphaFoldDB" id="X0TKR3"/>
<sequence>MDPIKALMLGLLQGVLEWLPISSQGNLVVLAIAFLGLEPEYALSLSVYLHLGTGLAALVYFRKQVAGILRRGSEGDRELFRFLLIATIVTGAVGFPIFAVVKLTSLYGEALLALTGLALLATGVMQRGRGSGGTQEPTRLDVQDGFALGVVQGLSAIPGLSRSGVTTTALLFKDFSGEQALRLSFLMSIPASFAAAAGLALIEGAPPV</sequence>
<dbReference type="GO" id="GO:0005886">
    <property type="term" value="C:plasma membrane"/>
    <property type="evidence" value="ECO:0007669"/>
    <property type="project" value="UniProtKB-SubCell"/>
</dbReference>